<evidence type="ECO:0000313" key="1">
    <source>
        <dbReference type="EMBL" id="KAA6332752.1"/>
    </source>
</evidence>
<dbReference type="AlphaFoldDB" id="A0A5J4RGI3"/>
<gene>
    <name evidence="1" type="ORF">EZS27_018767</name>
</gene>
<evidence type="ECO:0008006" key="2">
    <source>
        <dbReference type="Google" id="ProtNLM"/>
    </source>
</evidence>
<name>A0A5J4RGI3_9ZZZZ</name>
<sequence length="285" mass="34161">MLDIKRNIDELIAIYSIESELLDIYVEGPTDKFIIENYLEYKNISKSIIEINDVDLFLFQEKYADLDFHSNKDKLIAFSRILNENSIQSNIKCVVDRDFDGILFELENNQFLVYTDFSCIESYLMCKNHIDKILKFGIKNFPHESKYVLTEISSVLCELFIIRMINKHFKFNFSLPQKESHIIIDKKTGKCTFNFDNYLELFININKIRNRKKEILEFIEIITPRIPNDIRFQMNGHDFIEILFSYINKIKNTVNFRRDNFERTFYLSIQPNHLEEYNLFKILSE</sequence>
<organism evidence="1">
    <name type="scientific">termite gut metagenome</name>
    <dbReference type="NCBI Taxonomy" id="433724"/>
    <lineage>
        <taxon>unclassified sequences</taxon>
        <taxon>metagenomes</taxon>
        <taxon>organismal metagenomes</taxon>
    </lineage>
</organism>
<reference evidence="1" key="1">
    <citation type="submission" date="2019-03" db="EMBL/GenBank/DDBJ databases">
        <title>Single cell metagenomics reveals metabolic interactions within the superorganism composed of flagellate Streblomastix strix and complex community of Bacteroidetes bacteria on its surface.</title>
        <authorList>
            <person name="Treitli S.C."/>
            <person name="Kolisko M."/>
            <person name="Husnik F."/>
            <person name="Keeling P."/>
            <person name="Hampl V."/>
        </authorList>
    </citation>
    <scope>NUCLEOTIDE SEQUENCE</scope>
    <source>
        <strain evidence="1">STM</strain>
    </source>
</reference>
<protein>
    <recommendedName>
        <fullName evidence="2">DUF4435 domain-containing protein</fullName>
    </recommendedName>
</protein>
<proteinExistence type="predicted"/>
<comment type="caution">
    <text evidence="1">The sequence shown here is derived from an EMBL/GenBank/DDBJ whole genome shotgun (WGS) entry which is preliminary data.</text>
</comment>
<accession>A0A5J4RGI3</accession>
<dbReference type="EMBL" id="SNRY01001198">
    <property type="protein sequence ID" value="KAA6332752.1"/>
    <property type="molecule type" value="Genomic_DNA"/>
</dbReference>